<dbReference type="SMART" id="SM00530">
    <property type="entry name" value="HTH_XRE"/>
    <property type="match status" value="1"/>
</dbReference>
<dbReference type="InterPro" id="IPR039418">
    <property type="entry name" value="LexA-like"/>
</dbReference>
<organism evidence="5 6">
    <name type="scientific">Enterococcus dispar ATCC 51266</name>
    <dbReference type="NCBI Taxonomy" id="1139219"/>
    <lineage>
        <taxon>Bacteria</taxon>
        <taxon>Bacillati</taxon>
        <taxon>Bacillota</taxon>
        <taxon>Bacilli</taxon>
        <taxon>Lactobacillales</taxon>
        <taxon>Enterococcaceae</taxon>
        <taxon>Enterococcus</taxon>
    </lineage>
</organism>
<comment type="caution">
    <text evidence="5">The sequence shown here is derived from an EMBL/GenBank/DDBJ whole genome shotgun (WGS) entry which is preliminary data.</text>
</comment>
<dbReference type="InterPro" id="IPR015927">
    <property type="entry name" value="Peptidase_S24_S26A/B/C"/>
</dbReference>
<sequence length="204" mass="23058">MRSNDDIVKLIKEYRLKKSMSQSEMAKQLHIDRANIARWENGTRPVPADRLNQIANILNIDYWYLIGAQAPSTENRVPIKKFGSVKAGPNGIAYQEFLGYEYFEDICNPEDYFVLTIDGDSMTGDGIYDGDEALIKVSPEVEYDGQIAVVIVNGDEGTLKHVHFKDGVMSLIASNPIYPPQFFSGHQLDEVRIVGVLKELKRKF</sequence>
<dbReference type="PATRIC" id="fig|1139219.3.peg.322"/>
<evidence type="ECO:0000313" key="6">
    <source>
        <dbReference type="Proteomes" id="UP000014127"/>
    </source>
</evidence>
<feature type="domain" description="HTH cro/C1-type" evidence="4">
    <location>
        <begin position="11"/>
        <end position="65"/>
    </location>
</feature>
<keyword evidence="2" id="KW-0238">DNA-binding</keyword>
<dbReference type="HOGENOM" id="CLU_066192_1_1_9"/>
<dbReference type="RefSeq" id="WP_016171554.1">
    <property type="nucleotide sequence ID" value="NZ_ASWK01000001.1"/>
</dbReference>
<dbReference type="CDD" id="cd00093">
    <property type="entry name" value="HTH_XRE"/>
    <property type="match status" value="1"/>
</dbReference>
<keyword evidence="1" id="KW-0805">Transcription regulation</keyword>
<dbReference type="Pfam" id="PF00717">
    <property type="entry name" value="Peptidase_S24"/>
    <property type="match status" value="1"/>
</dbReference>
<evidence type="ECO:0000256" key="3">
    <source>
        <dbReference type="ARBA" id="ARBA00023163"/>
    </source>
</evidence>
<dbReference type="STRING" id="44009.RV01_GL001598"/>
<dbReference type="Proteomes" id="UP000014127">
    <property type="component" value="Unassembled WGS sequence"/>
</dbReference>
<dbReference type="eggNOG" id="COG1974">
    <property type="taxonomic scope" value="Bacteria"/>
</dbReference>
<proteinExistence type="predicted"/>
<keyword evidence="6" id="KW-1185">Reference proteome</keyword>
<dbReference type="Gene3D" id="2.10.109.10">
    <property type="entry name" value="Umud Fragment, subunit A"/>
    <property type="match status" value="1"/>
</dbReference>
<evidence type="ECO:0000256" key="1">
    <source>
        <dbReference type="ARBA" id="ARBA00023015"/>
    </source>
</evidence>
<dbReference type="Pfam" id="PF01381">
    <property type="entry name" value="HTH_3"/>
    <property type="match status" value="1"/>
</dbReference>
<dbReference type="InterPro" id="IPR036286">
    <property type="entry name" value="LexA/Signal_pep-like_sf"/>
</dbReference>
<dbReference type="EMBL" id="AHYR01000002">
    <property type="protein sequence ID" value="EOT43772.1"/>
    <property type="molecule type" value="Genomic_DNA"/>
</dbReference>
<dbReference type="PANTHER" id="PTHR40661:SF1">
    <property type="entry name" value="HTH CRO_C1-TYPE DOMAIN-CONTAINING PROTEIN"/>
    <property type="match status" value="1"/>
</dbReference>
<dbReference type="GO" id="GO:0003677">
    <property type="term" value="F:DNA binding"/>
    <property type="evidence" value="ECO:0007669"/>
    <property type="project" value="UniProtKB-KW"/>
</dbReference>
<protein>
    <recommendedName>
        <fullName evidence="4">HTH cro/C1-type domain-containing protein</fullName>
    </recommendedName>
</protein>
<evidence type="ECO:0000259" key="4">
    <source>
        <dbReference type="PROSITE" id="PS50943"/>
    </source>
</evidence>
<dbReference type="SUPFAM" id="SSF51306">
    <property type="entry name" value="LexA/Signal peptidase"/>
    <property type="match status" value="1"/>
</dbReference>
<dbReference type="OrthoDB" id="9801008at2"/>
<keyword evidence="3" id="KW-0804">Transcription</keyword>
<accession>S1NZH8</accession>
<dbReference type="PANTHER" id="PTHR40661">
    <property type="match status" value="1"/>
</dbReference>
<dbReference type="AlphaFoldDB" id="S1NZH8"/>
<dbReference type="SUPFAM" id="SSF47413">
    <property type="entry name" value="lambda repressor-like DNA-binding domains"/>
    <property type="match status" value="1"/>
</dbReference>
<evidence type="ECO:0000313" key="5">
    <source>
        <dbReference type="EMBL" id="EOT43772.1"/>
    </source>
</evidence>
<dbReference type="CDD" id="cd06529">
    <property type="entry name" value="S24_LexA-like"/>
    <property type="match status" value="1"/>
</dbReference>
<dbReference type="Gene3D" id="1.10.260.40">
    <property type="entry name" value="lambda repressor-like DNA-binding domains"/>
    <property type="match status" value="1"/>
</dbReference>
<reference evidence="5 6" key="1">
    <citation type="submission" date="2013-03" db="EMBL/GenBank/DDBJ databases">
        <title>The Genome Sequence of Enterococcus dispar ATCC_51266 (Illumina only assembly).</title>
        <authorList>
            <consortium name="The Broad Institute Genomics Platform"/>
            <consortium name="The Broad Institute Genome Sequencing Center for Infectious Disease"/>
            <person name="Earl A."/>
            <person name="Russ C."/>
            <person name="Gilmore M."/>
            <person name="Surin D."/>
            <person name="Walker B."/>
            <person name="Young S."/>
            <person name="Zeng Q."/>
            <person name="Gargeya S."/>
            <person name="Fitzgerald M."/>
            <person name="Haas B."/>
            <person name="Abouelleil A."/>
            <person name="Allen A.W."/>
            <person name="Alvarado L."/>
            <person name="Arachchi H.M."/>
            <person name="Berlin A.M."/>
            <person name="Chapman S.B."/>
            <person name="Gainer-Dewar J."/>
            <person name="Goldberg J."/>
            <person name="Griggs A."/>
            <person name="Gujja S."/>
            <person name="Hansen M."/>
            <person name="Howarth C."/>
            <person name="Imamovic A."/>
            <person name="Ireland A."/>
            <person name="Larimer J."/>
            <person name="McCowan C."/>
            <person name="Murphy C."/>
            <person name="Pearson M."/>
            <person name="Poon T.W."/>
            <person name="Priest M."/>
            <person name="Roberts A."/>
            <person name="Saif S."/>
            <person name="Shea T."/>
            <person name="Sisk P."/>
            <person name="Sykes S."/>
            <person name="Wortman J."/>
            <person name="Nusbaum C."/>
            <person name="Birren B."/>
        </authorList>
    </citation>
    <scope>NUCLEOTIDE SEQUENCE [LARGE SCALE GENOMIC DNA]</scope>
    <source>
        <strain evidence="5 6">ATCC 51266</strain>
    </source>
</reference>
<dbReference type="InterPro" id="IPR010982">
    <property type="entry name" value="Lambda_DNA-bd_dom_sf"/>
</dbReference>
<name>S1NZH8_9ENTE</name>
<gene>
    <name evidence="5" type="ORF">OMK_00330</name>
</gene>
<dbReference type="InterPro" id="IPR001387">
    <property type="entry name" value="Cro/C1-type_HTH"/>
</dbReference>
<dbReference type="PROSITE" id="PS50943">
    <property type="entry name" value="HTH_CROC1"/>
    <property type="match status" value="1"/>
</dbReference>
<evidence type="ECO:0000256" key="2">
    <source>
        <dbReference type="ARBA" id="ARBA00023125"/>
    </source>
</evidence>